<protein>
    <submittedName>
        <fullName evidence="1">Uncharacterized protein</fullName>
    </submittedName>
</protein>
<proteinExistence type="predicted"/>
<accession>A0A7I8KR22</accession>
<dbReference type="EMBL" id="LR746270">
    <property type="protein sequence ID" value="CAA7400041.1"/>
    <property type="molecule type" value="Genomic_DNA"/>
</dbReference>
<name>A0A7I8KR22_SPIIN</name>
<evidence type="ECO:0000313" key="2">
    <source>
        <dbReference type="Proteomes" id="UP000663760"/>
    </source>
</evidence>
<reference evidence="1" key="1">
    <citation type="submission" date="2020-02" db="EMBL/GenBank/DDBJ databases">
        <authorList>
            <person name="Scholz U."/>
            <person name="Mascher M."/>
            <person name="Fiebig A."/>
        </authorList>
    </citation>
    <scope>NUCLEOTIDE SEQUENCE</scope>
</reference>
<dbReference type="AlphaFoldDB" id="A0A7I8KR22"/>
<organism evidence="1 2">
    <name type="scientific">Spirodela intermedia</name>
    <name type="common">Intermediate duckweed</name>
    <dbReference type="NCBI Taxonomy" id="51605"/>
    <lineage>
        <taxon>Eukaryota</taxon>
        <taxon>Viridiplantae</taxon>
        <taxon>Streptophyta</taxon>
        <taxon>Embryophyta</taxon>
        <taxon>Tracheophyta</taxon>
        <taxon>Spermatophyta</taxon>
        <taxon>Magnoliopsida</taxon>
        <taxon>Liliopsida</taxon>
        <taxon>Araceae</taxon>
        <taxon>Lemnoideae</taxon>
        <taxon>Spirodela</taxon>
    </lineage>
</organism>
<dbReference type="Proteomes" id="UP000663760">
    <property type="component" value="Chromosome 7"/>
</dbReference>
<sequence>MWDKLSSLVVKYYVKNKLILFYIIRDLKKELIVIWNLFFHDLS</sequence>
<evidence type="ECO:0000313" key="1">
    <source>
        <dbReference type="EMBL" id="CAA7400041.1"/>
    </source>
</evidence>
<keyword evidence="2" id="KW-1185">Reference proteome</keyword>
<gene>
    <name evidence="1" type="ORF">SI8410_07010711</name>
</gene>